<dbReference type="Proteomes" id="UP000002169">
    <property type="component" value="Chromosome 2"/>
</dbReference>
<dbReference type="SMART" id="SM00342">
    <property type="entry name" value="HTH_ARAC"/>
    <property type="match status" value="2"/>
</dbReference>
<dbReference type="Pfam" id="PF12833">
    <property type="entry name" value="HTH_18"/>
    <property type="match status" value="1"/>
</dbReference>
<dbReference type="EMBL" id="CP000959">
    <property type="protein sequence ID" value="ACA93592.1"/>
    <property type="molecule type" value="Genomic_DNA"/>
</dbReference>
<dbReference type="AlphaFoldDB" id="B1K9J9"/>
<evidence type="ECO:0000313" key="5">
    <source>
        <dbReference type="EMBL" id="ACA93592.1"/>
    </source>
</evidence>
<dbReference type="PANTHER" id="PTHR46796">
    <property type="entry name" value="HTH-TYPE TRANSCRIPTIONAL ACTIVATOR RHAS-RELATED"/>
    <property type="match status" value="1"/>
</dbReference>
<name>B1K9J9_BURO0</name>
<reference evidence="6" key="1">
    <citation type="submission" date="2008-02" db="EMBL/GenBank/DDBJ databases">
        <title>Complete sequence of chromosome 2 of Burkholderia cenocepacia MC0-3.</title>
        <authorList>
            <person name="Copeland A."/>
            <person name="Lucas S."/>
            <person name="Lapidus A."/>
            <person name="Barry K."/>
            <person name="Bruce D."/>
            <person name="Goodwin L."/>
            <person name="Glavina del Rio T."/>
            <person name="Dalin E."/>
            <person name="Tice H."/>
            <person name="Pitluck S."/>
            <person name="Chain P."/>
            <person name="Malfatti S."/>
            <person name="Shin M."/>
            <person name="Vergez L."/>
            <person name="Schmutz J."/>
            <person name="Larimer F."/>
            <person name="Land M."/>
            <person name="Hauser L."/>
            <person name="Kyrpides N."/>
            <person name="Mikhailova N."/>
            <person name="Tiedje J."/>
            <person name="Richardson P."/>
        </authorList>
    </citation>
    <scope>NUCLEOTIDE SEQUENCE [LARGE SCALE GENOMIC DNA]</scope>
    <source>
        <strain evidence="6">MC0-3</strain>
    </source>
</reference>
<dbReference type="RefSeq" id="WP_012339025.1">
    <property type="nucleotide sequence ID" value="NC_010515.1"/>
</dbReference>
<gene>
    <name evidence="5" type="ordered locus">Bcenmc03_4449</name>
</gene>
<dbReference type="InterPro" id="IPR050204">
    <property type="entry name" value="AraC_XylS_family_regulators"/>
</dbReference>
<dbReference type="InterPro" id="IPR018060">
    <property type="entry name" value="HTH_AraC"/>
</dbReference>
<keyword evidence="1" id="KW-0805">Transcription regulation</keyword>
<protein>
    <submittedName>
        <fullName evidence="5">Transcriptional regulator, AraC family</fullName>
    </submittedName>
</protein>
<organism evidence="5 6">
    <name type="scientific">Burkholderia orbicola (strain MC0-3)</name>
    <dbReference type="NCBI Taxonomy" id="406425"/>
    <lineage>
        <taxon>Bacteria</taxon>
        <taxon>Pseudomonadati</taxon>
        <taxon>Pseudomonadota</taxon>
        <taxon>Betaproteobacteria</taxon>
        <taxon>Burkholderiales</taxon>
        <taxon>Burkholderiaceae</taxon>
        <taxon>Burkholderia</taxon>
        <taxon>Burkholderia cepacia complex</taxon>
        <taxon>Burkholderia orbicola</taxon>
    </lineage>
</organism>
<evidence type="ECO:0000313" key="6">
    <source>
        <dbReference type="Proteomes" id="UP000002169"/>
    </source>
</evidence>
<dbReference type="InterPro" id="IPR009057">
    <property type="entry name" value="Homeodomain-like_sf"/>
</dbReference>
<evidence type="ECO:0000256" key="2">
    <source>
        <dbReference type="ARBA" id="ARBA00023125"/>
    </source>
</evidence>
<accession>B1K9J9</accession>
<feature type="domain" description="HTH araC/xylS-type" evidence="4">
    <location>
        <begin position="217"/>
        <end position="316"/>
    </location>
</feature>
<keyword evidence="2" id="KW-0238">DNA-binding</keyword>
<proteinExistence type="predicted"/>
<dbReference type="PROSITE" id="PS01124">
    <property type="entry name" value="HTH_ARAC_FAMILY_2"/>
    <property type="match status" value="2"/>
</dbReference>
<keyword evidence="3" id="KW-0804">Transcription</keyword>
<feature type="domain" description="HTH araC/xylS-type" evidence="4">
    <location>
        <begin position="337"/>
        <end position="435"/>
    </location>
</feature>
<evidence type="ECO:0000256" key="1">
    <source>
        <dbReference type="ARBA" id="ARBA00023015"/>
    </source>
</evidence>
<dbReference type="HOGENOM" id="CLU_047679_0_0_4"/>
<dbReference type="Gene3D" id="1.10.10.60">
    <property type="entry name" value="Homeodomain-like"/>
    <property type="match status" value="2"/>
</dbReference>
<evidence type="ECO:0000256" key="3">
    <source>
        <dbReference type="ARBA" id="ARBA00023163"/>
    </source>
</evidence>
<dbReference type="SUPFAM" id="SSF46689">
    <property type="entry name" value="Homeodomain-like"/>
    <property type="match status" value="1"/>
</dbReference>
<dbReference type="KEGG" id="bcm:Bcenmc03_4449"/>
<evidence type="ECO:0000259" key="4">
    <source>
        <dbReference type="PROSITE" id="PS01124"/>
    </source>
</evidence>
<dbReference type="GO" id="GO:0003700">
    <property type="term" value="F:DNA-binding transcription factor activity"/>
    <property type="evidence" value="ECO:0007669"/>
    <property type="project" value="InterPro"/>
</dbReference>
<dbReference type="GO" id="GO:0043565">
    <property type="term" value="F:sequence-specific DNA binding"/>
    <property type="evidence" value="ECO:0007669"/>
    <property type="project" value="InterPro"/>
</dbReference>
<sequence length="439" mass="48971">MAGHQIVKSRLDSDDAGEIASFIKSGYADNQFTPLSASGSSCAMIGSAWDGVAIYDVIQEKPFSLSWEDSRSNYLFMHCKQAGPTFSSQGKSVQCGANDVMPISISGKSALVNKQERGDRTSVIIDAATLTSFVAQWIGRPVVMPLAFDPRPLSQETAVQWNAATDCLQQMMLMDPVPGIAAQALIEHMLKMVLTGHASNYSEILSSDRYVNEQLVRSALNMIATDPLQWRTLGMVAHELACATDGLEKGIKRLTGRSAIEIFHEARLDCVNRALLKEDGMGFIETLHVYGFSLSERFIFDYIRRFGESPGATYRRNPNVEDVISRASVERDAMCEQAINEYIDASLGERISLSDLARHLEMTEQTTITAFKESFSRTPMQYVIERRLERARHLLCHTSNSIISIALECGFGTQSYLTSTMKKYYGVTPRRMRINHERK</sequence>